<gene>
    <name evidence="1" type="ORF">ANCCAN_30113</name>
</gene>
<protein>
    <submittedName>
        <fullName evidence="1">Uncharacterized protein</fullName>
    </submittedName>
</protein>
<accession>A0A368F1W6</accession>
<organism evidence="1 2">
    <name type="scientific">Ancylostoma caninum</name>
    <name type="common">Dog hookworm</name>
    <dbReference type="NCBI Taxonomy" id="29170"/>
    <lineage>
        <taxon>Eukaryota</taxon>
        <taxon>Metazoa</taxon>
        <taxon>Ecdysozoa</taxon>
        <taxon>Nematoda</taxon>
        <taxon>Chromadorea</taxon>
        <taxon>Rhabditida</taxon>
        <taxon>Rhabditina</taxon>
        <taxon>Rhabditomorpha</taxon>
        <taxon>Strongyloidea</taxon>
        <taxon>Ancylostomatidae</taxon>
        <taxon>Ancylostomatinae</taxon>
        <taxon>Ancylostoma</taxon>
    </lineage>
</organism>
<dbReference type="AlphaFoldDB" id="A0A368F1W6"/>
<comment type="caution">
    <text evidence="1">The sequence shown here is derived from an EMBL/GenBank/DDBJ whole genome shotgun (WGS) entry which is preliminary data.</text>
</comment>
<name>A0A368F1W6_ANCCA</name>
<dbReference type="Proteomes" id="UP000252519">
    <property type="component" value="Unassembled WGS sequence"/>
</dbReference>
<evidence type="ECO:0000313" key="1">
    <source>
        <dbReference type="EMBL" id="RCN24197.1"/>
    </source>
</evidence>
<sequence>MESRMIQAFSTFLLDHRSTRLQSMSMSVRVLTAKRYRISSRS</sequence>
<proteinExistence type="predicted"/>
<reference evidence="1 2" key="1">
    <citation type="submission" date="2014-10" db="EMBL/GenBank/DDBJ databases">
        <title>Draft genome of the hookworm Ancylostoma caninum.</title>
        <authorList>
            <person name="Mitreva M."/>
        </authorList>
    </citation>
    <scope>NUCLEOTIDE SEQUENCE [LARGE SCALE GENOMIC DNA]</scope>
    <source>
        <strain evidence="1 2">Baltimore</strain>
    </source>
</reference>
<evidence type="ECO:0000313" key="2">
    <source>
        <dbReference type="Proteomes" id="UP000252519"/>
    </source>
</evidence>
<keyword evidence="2" id="KW-1185">Reference proteome</keyword>
<dbReference type="EMBL" id="JOJR01022401">
    <property type="protein sequence ID" value="RCN24197.1"/>
    <property type="molecule type" value="Genomic_DNA"/>
</dbReference>